<dbReference type="PANTHER" id="PTHR43096:SF58">
    <property type="entry name" value="CHAPERONE DNAJ-DOMAIN SUPERFAMILY PROTEIN"/>
    <property type="match status" value="1"/>
</dbReference>
<reference evidence="3" key="1">
    <citation type="submission" date="2021-02" db="EMBL/GenBank/DDBJ databases">
        <title>First Annotated Genome of the Yellow-green Alga Tribonema minus.</title>
        <authorList>
            <person name="Mahan K.M."/>
        </authorList>
    </citation>
    <scope>NUCLEOTIDE SEQUENCE</scope>
    <source>
        <strain evidence="3">UTEX B ZZ1240</strain>
    </source>
</reference>
<evidence type="ECO:0000313" key="3">
    <source>
        <dbReference type="EMBL" id="KAG5177667.1"/>
    </source>
</evidence>
<dbReference type="GO" id="GO:0005737">
    <property type="term" value="C:cytoplasm"/>
    <property type="evidence" value="ECO:0007669"/>
    <property type="project" value="TreeGrafter"/>
</dbReference>
<feature type="region of interest" description="Disordered" evidence="1">
    <location>
        <begin position="282"/>
        <end position="310"/>
    </location>
</feature>
<dbReference type="InterPro" id="IPR018253">
    <property type="entry name" value="DnaJ_domain_CS"/>
</dbReference>
<dbReference type="GO" id="GO:0051082">
    <property type="term" value="F:unfolded protein binding"/>
    <property type="evidence" value="ECO:0007669"/>
    <property type="project" value="TreeGrafter"/>
</dbReference>
<dbReference type="Pfam" id="PF00226">
    <property type="entry name" value="DnaJ"/>
    <property type="match status" value="1"/>
</dbReference>
<dbReference type="PROSITE" id="PS50076">
    <property type="entry name" value="DNAJ_2"/>
    <property type="match status" value="1"/>
</dbReference>
<evidence type="ECO:0000259" key="2">
    <source>
        <dbReference type="PROSITE" id="PS50076"/>
    </source>
</evidence>
<dbReference type="OrthoDB" id="10250354at2759"/>
<dbReference type="SMART" id="SM00271">
    <property type="entry name" value="DnaJ"/>
    <property type="match status" value="1"/>
</dbReference>
<name>A0A835YPK0_9STRA</name>
<accession>A0A835YPK0</accession>
<dbReference type="Proteomes" id="UP000664859">
    <property type="component" value="Unassembled WGS sequence"/>
</dbReference>
<dbReference type="PROSITE" id="PS00636">
    <property type="entry name" value="DNAJ_1"/>
    <property type="match status" value="1"/>
</dbReference>
<organism evidence="3 4">
    <name type="scientific">Tribonema minus</name>
    <dbReference type="NCBI Taxonomy" id="303371"/>
    <lineage>
        <taxon>Eukaryota</taxon>
        <taxon>Sar</taxon>
        <taxon>Stramenopiles</taxon>
        <taxon>Ochrophyta</taxon>
        <taxon>PX clade</taxon>
        <taxon>Xanthophyceae</taxon>
        <taxon>Tribonematales</taxon>
        <taxon>Tribonemataceae</taxon>
        <taxon>Tribonema</taxon>
    </lineage>
</organism>
<dbReference type="PRINTS" id="PR00625">
    <property type="entry name" value="JDOMAIN"/>
</dbReference>
<protein>
    <recommendedName>
        <fullName evidence="2">J domain-containing protein</fullName>
    </recommendedName>
</protein>
<feature type="compositionally biased region" description="Low complexity" evidence="1">
    <location>
        <begin position="80"/>
        <end position="108"/>
    </location>
</feature>
<sequence length="329" mass="35592">MAAPQGDLYAVLGISDAATKDQIKRAYRKAALKSHPDVSDAPDARVKFMRIVEAYEVLYNDKKRADYDRKRRMGSGGRSANGSGSKSYSPYSSSWSTSSSSSYDPAAAAERERRWREQNPTRDDIDDSFTKIFGDVLKKVVTTAAGGRGIVEDFVEFLESQVDGFSAGGAELDDLIARGTTEELRAEADNARLLARQIKKKLVSVGEECLAAERAAAAGGAASALTEDELDRQMERVDRAAGLRARYDGLKAYLRRADARLRRIERRLDQIDMGFSDGGAGRGGKYGGAAGGGGAKGTASVPPGRSMINPAVENELDMLKKKMGFKDKK</sequence>
<evidence type="ECO:0000256" key="1">
    <source>
        <dbReference type="SAM" id="MobiDB-lite"/>
    </source>
</evidence>
<dbReference type="InterPro" id="IPR001623">
    <property type="entry name" value="DnaJ_domain"/>
</dbReference>
<dbReference type="EMBL" id="JAFCMP010000523">
    <property type="protein sequence ID" value="KAG5177667.1"/>
    <property type="molecule type" value="Genomic_DNA"/>
</dbReference>
<comment type="caution">
    <text evidence="3">The sequence shown here is derived from an EMBL/GenBank/DDBJ whole genome shotgun (WGS) entry which is preliminary data.</text>
</comment>
<proteinExistence type="predicted"/>
<dbReference type="Gene3D" id="1.10.287.110">
    <property type="entry name" value="DnaJ domain"/>
    <property type="match status" value="1"/>
</dbReference>
<feature type="compositionally biased region" description="Gly residues" evidence="1">
    <location>
        <begin position="282"/>
        <end position="296"/>
    </location>
</feature>
<keyword evidence="4" id="KW-1185">Reference proteome</keyword>
<dbReference type="InterPro" id="IPR036869">
    <property type="entry name" value="J_dom_sf"/>
</dbReference>
<feature type="domain" description="J" evidence="2">
    <location>
        <begin position="7"/>
        <end position="71"/>
    </location>
</feature>
<dbReference type="GO" id="GO:0042026">
    <property type="term" value="P:protein refolding"/>
    <property type="evidence" value="ECO:0007669"/>
    <property type="project" value="TreeGrafter"/>
</dbReference>
<feature type="compositionally biased region" description="Basic and acidic residues" evidence="1">
    <location>
        <begin position="109"/>
        <end position="122"/>
    </location>
</feature>
<evidence type="ECO:0000313" key="4">
    <source>
        <dbReference type="Proteomes" id="UP000664859"/>
    </source>
</evidence>
<dbReference type="AlphaFoldDB" id="A0A835YPK0"/>
<dbReference type="SUPFAM" id="SSF46565">
    <property type="entry name" value="Chaperone J-domain"/>
    <property type="match status" value="1"/>
</dbReference>
<dbReference type="CDD" id="cd06257">
    <property type="entry name" value="DnaJ"/>
    <property type="match status" value="1"/>
</dbReference>
<gene>
    <name evidence="3" type="ORF">JKP88DRAFT_202323</name>
</gene>
<dbReference type="PANTHER" id="PTHR43096">
    <property type="entry name" value="DNAJ HOMOLOG 1, MITOCHONDRIAL-RELATED"/>
    <property type="match status" value="1"/>
</dbReference>
<feature type="region of interest" description="Disordered" evidence="1">
    <location>
        <begin position="69"/>
        <end position="122"/>
    </location>
</feature>